<organism evidence="1 2">
    <name type="scientific">Streptomyces rubiginosohelvolus</name>
    <dbReference type="NCBI Taxonomy" id="67362"/>
    <lineage>
        <taxon>Bacteria</taxon>
        <taxon>Bacillati</taxon>
        <taxon>Actinomycetota</taxon>
        <taxon>Actinomycetes</taxon>
        <taxon>Kitasatosporales</taxon>
        <taxon>Streptomycetaceae</taxon>
        <taxon>Streptomyces</taxon>
    </lineage>
</organism>
<accession>A0ABQ3CBL2</accession>
<protein>
    <submittedName>
        <fullName evidence="1">Uncharacterized protein</fullName>
    </submittedName>
</protein>
<dbReference type="Proteomes" id="UP000624183">
    <property type="component" value="Unassembled WGS sequence"/>
</dbReference>
<evidence type="ECO:0000313" key="2">
    <source>
        <dbReference type="Proteomes" id="UP000624183"/>
    </source>
</evidence>
<reference evidence="2" key="1">
    <citation type="journal article" date="2019" name="Int. J. Syst. Evol. Microbiol.">
        <title>The Global Catalogue of Microorganisms (GCM) 10K type strain sequencing project: providing services to taxonomists for standard genome sequencing and annotation.</title>
        <authorList>
            <consortium name="The Broad Institute Genomics Platform"/>
            <consortium name="The Broad Institute Genome Sequencing Center for Infectious Disease"/>
            <person name="Wu L."/>
            <person name="Ma J."/>
        </authorList>
    </citation>
    <scope>NUCLEOTIDE SEQUENCE [LARGE SCALE GENOMIC DNA]</scope>
    <source>
        <strain evidence="2">JCM 4602</strain>
    </source>
</reference>
<keyword evidence="2" id="KW-1185">Reference proteome</keyword>
<dbReference type="EMBL" id="BMUW01000038">
    <property type="protein sequence ID" value="GGZ83915.1"/>
    <property type="molecule type" value="Genomic_DNA"/>
</dbReference>
<evidence type="ECO:0000313" key="1">
    <source>
        <dbReference type="EMBL" id="GGZ83915.1"/>
    </source>
</evidence>
<gene>
    <name evidence="1" type="ORF">GCM10010328_67570</name>
</gene>
<comment type="caution">
    <text evidence="1">The sequence shown here is derived from an EMBL/GenBank/DDBJ whole genome shotgun (WGS) entry which is preliminary data.</text>
</comment>
<name>A0ABQ3CBL2_9ACTN</name>
<sequence>MAVTPSVLSDSATMLDTRLFPGTRLVYAVLLAKAAGSEGNEVPEEKLLQEVPELVGLAVEEEATLLMMMEELVEYGVLSRIEHVQREGAQRTAVWRVHASALPAGHLRRVCRPCVECGGCACAELHRIPFADQVDAQCGPCKKLAAR</sequence>
<proteinExistence type="predicted"/>